<dbReference type="PANTHER" id="PTHR43648:SF1">
    <property type="entry name" value="ELECTRON TRANSFER FLAVOPROTEIN BETA SUBUNIT LYSINE METHYLTRANSFERASE"/>
    <property type="match status" value="1"/>
</dbReference>
<dbReference type="SUPFAM" id="SSF53335">
    <property type="entry name" value="S-adenosyl-L-methionine-dependent methyltransferases"/>
    <property type="match status" value="1"/>
</dbReference>
<dbReference type="Pfam" id="PF06325">
    <property type="entry name" value="PrmA"/>
    <property type="match status" value="1"/>
</dbReference>
<dbReference type="GO" id="GO:0005737">
    <property type="term" value="C:cytoplasm"/>
    <property type="evidence" value="ECO:0007669"/>
    <property type="project" value="UniProtKB-SubCell"/>
</dbReference>
<comment type="subcellular location">
    <subcellularLocation>
        <location evidence="6">Cytoplasm</location>
    </subcellularLocation>
</comment>
<keyword evidence="2 6" id="KW-0963">Cytoplasm</keyword>
<comment type="similarity">
    <text evidence="1 6">Belongs to the methyltransferase superfamily. PrmA family.</text>
</comment>
<dbReference type="InterPro" id="IPR029063">
    <property type="entry name" value="SAM-dependent_MTases_sf"/>
</dbReference>
<keyword evidence="3 6" id="KW-0489">Methyltransferase</keyword>
<dbReference type="Gene3D" id="3.40.50.150">
    <property type="entry name" value="Vaccinia Virus protein VP39"/>
    <property type="match status" value="1"/>
</dbReference>
<evidence type="ECO:0000256" key="2">
    <source>
        <dbReference type="ARBA" id="ARBA00022490"/>
    </source>
</evidence>
<dbReference type="EC" id="2.1.1.-" evidence="6"/>
<accession>A0A5K7ZTG1</accession>
<evidence type="ECO:0000256" key="4">
    <source>
        <dbReference type="ARBA" id="ARBA00022679"/>
    </source>
</evidence>
<dbReference type="EMBL" id="AP021876">
    <property type="protein sequence ID" value="BBO83511.1"/>
    <property type="molecule type" value="Genomic_DNA"/>
</dbReference>
<keyword evidence="7" id="KW-0689">Ribosomal protein</keyword>
<comment type="function">
    <text evidence="6">Methylates ribosomal protein L11.</text>
</comment>
<dbReference type="Proteomes" id="UP000425960">
    <property type="component" value="Chromosome"/>
</dbReference>
<gene>
    <name evidence="6 7" type="primary">prmA</name>
    <name evidence="7" type="ORF">DSCO28_40770</name>
</gene>
<name>A0A5K7ZTG1_9BACT</name>
<evidence type="ECO:0000313" key="7">
    <source>
        <dbReference type="EMBL" id="BBO83511.1"/>
    </source>
</evidence>
<dbReference type="GO" id="GO:0032259">
    <property type="term" value="P:methylation"/>
    <property type="evidence" value="ECO:0007669"/>
    <property type="project" value="UniProtKB-KW"/>
</dbReference>
<dbReference type="HAMAP" id="MF_00735">
    <property type="entry name" value="Methyltr_PrmA"/>
    <property type="match status" value="1"/>
</dbReference>
<dbReference type="PIRSF" id="PIRSF000401">
    <property type="entry name" value="RPL11_MTase"/>
    <property type="match status" value="1"/>
</dbReference>
<protein>
    <recommendedName>
        <fullName evidence="6">Ribosomal protein L11 methyltransferase</fullName>
        <shortName evidence="6">L11 Mtase</shortName>
        <ecNumber evidence="6">2.1.1.-</ecNumber>
    </recommendedName>
</protein>
<evidence type="ECO:0000256" key="3">
    <source>
        <dbReference type="ARBA" id="ARBA00022603"/>
    </source>
</evidence>
<dbReference type="KEGG" id="dov:DSCO28_40770"/>
<feature type="binding site" evidence="6">
    <location>
        <position position="198"/>
    </location>
    <ligand>
        <name>S-adenosyl-L-methionine</name>
        <dbReference type="ChEBI" id="CHEBI:59789"/>
    </ligand>
</feature>
<feature type="binding site" evidence="6">
    <location>
        <position position="176"/>
    </location>
    <ligand>
        <name>S-adenosyl-L-methionine</name>
        <dbReference type="ChEBI" id="CHEBI:59789"/>
    </ligand>
</feature>
<comment type="catalytic activity">
    <reaction evidence="6">
        <text>L-lysyl-[protein] + 3 S-adenosyl-L-methionine = N(6),N(6),N(6)-trimethyl-L-lysyl-[protein] + 3 S-adenosyl-L-homocysteine + 3 H(+)</text>
        <dbReference type="Rhea" id="RHEA:54192"/>
        <dbReference type="Rhea" id="RHEA-COMP:9752"/>
        <dbReference type="Rhea" id="RHEA-COMP:13826"/>
        <dbReference type="ChEBI" id="CHEBI:15378"/>
        <dbReference type="ChEBI" id="CHEBI:29969"/>
        <dbReference type="ChEBI" id="CHEBI:57856"/>
        <dbReference type="ChEBI" id="CHEBI:59789"/>
        <dbReference type="ChEBI" id="CHEBI:61961"/>
    </reaction>
</comment>
<dbReference type="InterPro" id="IPR050078">
    <property type="entry name" value="Ribosomal_L11_MeTrfase_PrmA"/>
</dbReference>
<evidence type="ECO:0000256" key="1">
    <source>
        <dbReference type="ARBA" id="ARBA00009741"/>
    </source>
</evidence>
<dbReference type="CDD" id="cd02440">
    <property type="entry name" value="AdoMet_MTases"/>
    <property type="match status" value="1"/>
</dbReference>
<sequence>MKWIAANVTFDSPDRELATDLVADIFYSLDLKGVVVDDPEMDPDQDWGEDAIRPPDRPGVTGYFADTHTAAERCKALEAALERLDENTVRHPQVTYSRIDEEDWAEAWKEYFWPEKITDRIVVKPTWRDYPARPEELILEIDPGMAFGTGTHATTALSIGLIETHLKAGDRFLDVGTGSGILMIAAAKLGAGEVCGVDNDAVAVSVAEKNLRVNRIDRFQLFAGNLVDEVRQVFDVVAANILAEVILVLLPQVKTVLKDGAIFICSGIITAKKGIVMDGLSASGLTVIEVLEKDGWVAIAARKAAAA</sequence>
<feature type="binding site" evidence="6">
    <location>
        <position position="155"/>
    </location>
    <ligand>
        <name>S-adenosyl-L-methionine</name>
        <dbReference type="ChEBI" id="CHEBI:59789"/>
    </ligand>
</feature>
<dbReference type="PANTHER" id="PTHR43648">
    <property type="entry name" value="ELECTRON TRANSFER FLAVOPROTEIN BETA SUBUNIT LYSINE METHYLTRANSFERASE"/>
    <property type="match status" value="1"/>
</dbReference>
<dbReference type="InterPro" id="IPR004498">
    <property type="entry name" value="Ribosomal_PrmA_MeTrfase"/>
</dbReference>
<keyword evidence="7" id="KW-0687">Ribonucleoprotein</keyword>
<proteinExistence type="inferred from homology"/>
<dbReference type="GO" id="GO:0005840">
    <property type="term" value="C:ribosome"/>
    <property type="evidence" value="ECO:0007669"/>
    <property type="project" value="UniProtKB-KW"/>
</dbReference>
<evidence type="ECO:0000313" key="8">
    <source>
        <dbReference type="Proteomes" id="UP000425960"/>
    </source>
</evidence>
<evidence type="ECO:0000256" key="6">
    <source>
        <dbReference type="HAMAP-Rule" id="MF_00735"/>
    </source>
</evidence>
<keyword evidence="5 6" id="KW-0949">S-adenosyl-L-methionine</keyword>
<dbReference type="AlphaFoldDB" id="A0A5K7ZTG1"/>
<evidence type="ECO:0000256" key="5">
    <source>
        <dbReference type="ARBA" id="ARBA00022691"/>
    </source>
</evidence>
<dbReference type="GO" id="GO:0016279">
    <property type="term" value="F:protein-lysine N-methyltransferase activity"/>
    <property type="evidence" value="ECO:0007669"/>
    <property type="project" value="RHEA"/>
</dbReference>
<reference evidence="7 8" key="1">
    <citation type="submission" date="2019-11" db="EMBL/GenBank/DDBJ databases">
        <title>Comparative genomics of hydrocarbon-degrading Desulfosarcina strains.</title>
        <authorList>
            <person name="Watanabe M."/>
            <person name="Kojima H."/>
            <person name="Fukui M."/>
        </authorList>
    </citation>
    <scope>NUCLEOTIDE SEQUENCE [LARGE SCALE GENOMIC DNA]</scope>
    <source>
        <strain evidence="7 8">28bB2T</strain>
    </source>
</reference>
<dbReference type="NCBIfam" id="TIGR00406">
    <property type="entry name" value="prmA"/>
    <property type="match status" value="1"/>
</dbReference>
<feature type="binding site" evidence="6">
    <location>
        <position position="240"/>
    </location>
    <ligand>
        <name>S-adenosyl-L-methionine</name>
        <dbReference type="ChEBI" id="CHEBI:59789"/>
    </ligand>
</feature>
<keyword evidence="4 6" id="KW-0808">Transferase</keyword>
<dbReference type="RefSeq" id="WP_155323698.1">
    <property type="nucleotide sequence ID" value="NZ_AP021876.1"/>
</dbReference>
<organism evidence="7 8">
    <name type="scientific">Desulfosarcina ovata subsp. sediminis</name>
    <dbReference type="NCBI Taxonomy" id="885957"/>
    <lineage>
        <taxon>Bacteria</taxon>
        <taxon>Pseudomonadati</taxon>
        <taxon>Thermodesulfobacteriota</taxon>
        <taxon>Desulfobacteria</taxon>
        <taxon>Desulfobacterales</taxon>
        <taxon>Desulfosarcinaceae</taxon>
        <taxon>Desulfosarcina</taxon>
    </lineage>
</organism>